<keyword evidence="1" id="KW-1003">Cell membrane</keyword>
<evidence type="ECO:0000313" key="8">
    <source>
        <dbReference type="EMBL" id="GAI04820.1"/>
    </source>
</evidence>
<dbReference type="InterPro" id="IPR004843">
    <property type="entry name" value="Calcineurin-like_PHP"/>
</dbReference>
<sequence>MKKIVYFLSDAHLGSEGFEKEKIKKMRLFSFFKKIKNNAEVLYILGDLFEFWFEYKNTIPKEHFDVLTKLKEITDLKIKVCYITGNHDFWLGDFLSEKIGIEIFLEPTTVFHQGKKIFLIHGDGLAKKDTGYRFLKKILRNKASISLYRLIPPDLGIPLAKKVASLSRSYTSKKEKALDDYIDFAKNKIKQGYDAVVMGHTHYPMIKNLGEGLPGQGIYLNTGDFFERFSYGRLEEGEFFLEEYKK</sequence>
<keyword evidence="2" id="KW-0997">Cell inner membrane</keyword>
<keyword evidence="4" id="KW-0378">Hydrolase</keyword>
<dbReference type="CDD" id="cd07398">
    <property type="entry name" value="MPP_YbbF-LpxH"/>
    <property type="match status" value="1"/>
</dbReference>
<dbReference type="EMBL" id="BARV01007208">
    <property type="protein sequence ID" value="GAI04820.1"/>
    <property type="molecule type" value="Genomic_DNA"/>
</dbReference>
<dbReference type="GO" id="GO:0009245">
    <property type="term" value="P:lipid A biosynthetic process"/>
    <property type="evidence" value="ECO:0007669"/>
    <property type="project" value="TreeGrafter"/>
</dbReference>
<keyword evidence="6" id="KW-0464">Manganese</keyword>
<dbReference type="InterPro" id="IPR043461">
    <property type="entry name" value="LpxH-like"/>
</dbReference>
<gene>
    <name evidence="8" type="ORF">S06H3_14718</name>
</gene>
<dbReference type="Gene3D" id="3.60.21.10">
    <property type="match status" value="1"/>
</dbReference>
<dbReference type="GO" id="GO:0008758">
    <property type="term" value="F:UDP-2,3-diacylglucosamine hydrolase activity"/>
    <property type="evidence" value="ECO:0007669"/>
    <property type="project" value="TreeGrafter"/>
</dbReference>
<dbReference type="PANTHER" id="PTHR34990">
    <property type="entry name" value="UDP-2,3-DIACYLGLUCOSAMINE HYDROLASE-RELATED"/>
    <property type="match status" value="1"/>
</dbReference>
<organism evidence="8">
    <name type="scientific">marine sediment metagenome</name>
    <dbReference type="NCBI Taxonomy" id="412755"/>
    <lineage>
        <taxon>unclassified sequences</taxon>
        <taxon>metagenomes</taxon>
        <taxon>ecological metagenomes</taxon>
    </lineage>
</organism>
<protein>
    <recommendedName>
        <fullName evidence="7">Calcineurin-like phosphoesterase domain-containing protein</fullName>
    </recommendedName>
</protein>
<keyword evidence="5" id="KW-0472">Membrane</keyword>
<reference evidence="8" key="1">
    <citation type="journal article" date="2014" name="Front. Microbiol.">
        <title>High frequency of phylogenetically diverse reductive dehalogenase-homologous genes in deep subseafloor sedimentary metagenomes.</title>
        <authorList>
            <person name="Kawai M."/>
            <person name="Futagami T."/>
            <person name="Toyoda A."/>
            <person name="Takaki Y."/>
            <person name="Nishi S."/>
            <person name="Hori S."/>
            <person name="Arai W."/>
            <person name="Tsubouchi T."/>
            <person name="Morono Y."/>
            <person name="Uchiyama I."/>
            <person name="Ito T."/>
            <person name="Fujiyama A."/>
            <person name="Inagaki F."/>
            <person name="Takami H."/>
        </authorList>
    </citation>
    <scope>NUCLEOTIDE SEQUENCE</scope>
    <source>
        <strain evidence="8">Expedition CK06-06</strain>
    </source>
</reference>
<evidence type="ECO:0000256" key="6">
    <source>
        <dbReference type="ARBA" id="ARBA00023211"/>
    </source>
</evidence>
<accession>X1LQZ1</accession>
<dbReference type="AlphaFoldDB" id="X1LQZ1"/>
<evidence type="ECO:0000256" key="1">
    <source>
        <dbReference type="ARBA" id="ARBA00022475"/>
    </source>
</evidence>
<keyword evidence="3" id="KW-0479">Metal-binding</keyword>
<evidence type="ECO:0000256" key="2">
    <source>
        <dbReference type="ARBA" id="ARBA00022519"/>
    </source>
</evidence>
<proteinExistence type="predicted"/>
<feature type="domain" description="Calcineurin-like phosphoesterase" evidence="7">
    <location>
        <begin position="5"/>
        <end position="204"/>
    </location>
</feature>
<evidence type="ECO:0000256" key="3">
    <source>
        <dbReference type="ARBA" id="ARBA00022723"/>
    </source>
</evidence>
<dbReference type="SUPFAM" id="SSF56300">
    <property type="entry name" value="Metallo-dependent phosphatases"/>
    <property type="match status" value="1"/>
</dbReference>
<dbReference type="GO" id="GO:0046872">
    <property type="term" value="F:metal ion binding"/>
    <property type="evidence" value="ECO:0007669"/>
    <property type="project" value="UniProtKB-KW"/>
</dbReference>
<evidence type="ECO:0000256" key="5">
    <source>
        <dbReference type="ARBA" id="ARBA00023136"/>
    </source>
</evidence>
<comment type="caution">
    <text evidence="8">The sequence shown here is derived from an EMBL/GenBank/DDBJ whole genome shotgun (WGS) entry which is preliminary data.</text>
</comment>
<dbReference type="GO" id="GO:0016020">
    <property type="term" value="C:membrane"/>
    <property type="evidence" value="ECO:0007669"/>
    <property type="project" value="GOC"/>
</dbReference>
<dbReference type="PANTHER" id="PTHR34990:SF1">
    <property type="entry name" value="UDP-2,3-DIACYLGLUCOSAMINE HYDROLASE"/>
    <property type="match status" value="1"/>
</dbReference>
<evidence type="ECO:0000256" key="4">
    <source>
        <dbReference type="ARBA" id="ARBA00022801"/>
    </source>
</evidence>
<name>X1LQZ1_9ZZZZ</name>
<evidence type="ECO:0000259" key="7">
    <source>
        <dbReference type="Pfam" id="PF00149"/>
    </source>
</evidence>
<dbReference type="Pfam" id="PF00149">
    <property type="entry name" value="Metallophos"/>
    <property type="match status" value="1"/>
</dbReference>
<dbReference type="InterPro" id="IPR029052">
    <property type="entry name" value="Metallo-depent_PP-like"/>
</dbReference>